<dbReference type="EMBL" id="FQVF01000010">
    <property type="protein sequence ID" value="SHF68789.1"/>
    <property type="molecule type" value="Genomic_DNA"/>
</dbReference>
<evidence type="ECO:0000256" key="2">
    <source>
        <dbReference type="SAM" id="SignalP"/>
    </source>
</evidence>
<feature type="signal peptide" evidence="2">
    <location>
        <begin position="1"/>
        <end position="29"/>
    </location>
</feature>
<dbReference type="InterPro" id="IPR018389">
    <property type="entry name" value="DctP_fam"/>
</dbReference>
<dbReference type="Proteomes" id="UP000184517">
    <property type="component" value="Unassembled WGS sequence"/>
</dbReference>
<protein>
    <submittedName>
        <fullName evidence="3">Tripartite ATP-independent transporter solute receptor, DctP family</fullName>
    </submittedName>
</protein>
<dbReference type="Gene3D" id="3.40.190.170">
    <property type="entry name" value="Bacterial extracellular solute-binding protein, family 7"/>
    <property type="match status" value="1"/>
</dbReference>
<evidence type="ECO:0000256" key="1">
    <source>
        <dbReference type="ARBA" id="ARBA00022729"/>
    </source>
</evidence>
<reference evidence="4" key="1">
    <citation type="submission" date="2016-11" db="EMBL/GenBank/DDBJ databases">
        <authorList>
            <person name="Varghese N."/>
            <person name="Submissions S."/>
        </authorList>
    </citation>
    <scope>NUCLEOTIDE SEQUENCE [LARGE SCALE GENOMIC DNA]</scope>
    <source>
        <strain evidence="4">DSM 16579</strain>
    </source>
</reference>
<evidence type="ECO:0000313" key="3">
    <source>
        <dbReference type="EMBL" id="SHF68789.1"/>
    </source>
</evidence>
<dbReference type="SUPFAM" id="SSF53850">
    <property type="entry name" value="Periplasmic binding protein-like II"/>
    <property type="match status" value="1"/>
</dbReference>
<dbReference type="InterPro" id="IPR038404">
    <property type="entry name" value="TRAP_DctP_sf"/>
</dbReference>
<proteinExistence type="predicted"/>
<gene>
    <name evidence="3" type="ORF">SAMN02745753_02461</name>
</gene>
<dbReference type="PANTHER" id="PTHR33376">
    <property type="match status" value="1"/>
</dbReference>
<sequence>MLNIKKTKLHVASALLLGSLMGASSMSFAETLKLSHNGDTKSPVHKALKFFADEVQEKTDGDLKVRVYPNGQLGTQRESLELLQSGALDMAKSNASELESFDPAYGAFNIPYIFRDREHFYRALASEDVGQKILSSSAEYGFIGVAYFDAGSRNFYTSKPVHSPADLKGMKIRVQPSPSAIKMMELMGASPTPLPFGELYTALQQRVVDGAENNIGAVTTYRHGEVAKYYTRDGHAMIPDVLVISTKTWEKLSDKNKAAILAAGKDATAYMKKIWGEYTEEELKKATKMGVEIIDVDKDPFIKAVAPMFQEAEQNPVIAPYVKAIKALDK</sequence>
<keyword evidence="4" id="KW-1185">Reference proteome</keyword>
<dbReference type="GO" id="GO:0030288">
    <property type="term" value="C:outer membrane-bounded periplasmic space"/>
    <property type="evidence" value="ECO:0007669"/>
    <property type="project" value="InterPro"/>
</dbReference>
<dbReference type="PIRSF" id="PIRSF006470">
    <property type="entry name" value="DctB"/>
    <property type="match status" value="1"/>
</dbReference>
<dbReference type="OrthoDB" id="8690069at2"/>
<dbReference type="PANTHER" id="PTHR33376:SF2">
    <property type="entry name" value="DICARBOXYLATE-BINDING PERIPLASMIC PROTEIN"/>
    <property type="match status" value="1"/>
</dbReference>
<evidence type="ECO:0000313" key="4">
    <source>
        <dbReference type="Proteomes" id="UP000184517"/>
    </source>
</evidence>
<accession>A0A1M5DP53</accession>
<dbReference type="GO" id="GO:0030246">
    <property type="term" value="F:carbohydrate binding"/>
    <property type="evidence" value="ECO:0007669"/>
    <property type="project" value="TreeGrafter"/>
</dbReference>
<name>A0A1M5DP53_9GAMM</name>
<dbReference type="NCBIfam" id="NF037995">
    <property type="entry name" value="TRAP_S1"/>
    <property type="match status" value="1"/>
</dbReference>
<dbReference type="RefSeq" id="WP_072839989.1">
    <property type="nucleotide sequence ID" value="NZ_FQVF01000010.1"/>
</dbReference>
<dbReference type="CDD" id="cd13671">
    <property type="entry name" value="PBP2_TRAP_SBP_like_3"/>
    <property type="match status" value="1"/>
</dbReference>
<dbReference type="AlphaFoldDB" id="A0A1M5DP53"/>
<dbReference type="STRING" id="1122206.SAMN02745753_02461"/>
<dbReference type="NCBIfam" id="TIGR00787">
    <property type="entry name" value="dctP"/>
    <property type="match status" value="1"/>
</dbReference>
<organism evidence="3 4">
    <name type="scientific">Marinomonas polaris DSM 16579</name>
    <dbReference type="NCBI Taxonomy" id="1122206"/>
    <lineage>
        <taxon>Bacteria</taxon>
        <taxon>Pseudomonadati</taxon>
        <taxon>Pseudomonadota</taxon>
        <taxon>Gammaproteobacteria</taxon>
        <taxon>Oceanospirillales</taxon>
        <taxon>Oceanospirillaceae</taxon>
        <taxon>Marinomonas</taxon>
    </lineage>
</organism>
<dbReference type="GO" id="GO:0055085">
    <property type="term" value="P:transmembrane transport"/>
    <property type="evidence" value="ECO:0007669"/>
    <property type="project" value="InterPro"/>
</dbReference>
<keyword evidence="1 2" id="KW-0732">Signal</keyword>
<feature type="chain" id="PRO_5012431807" evidence="2">
    <location>
        <begin position="30"/>
        <end position="330"/>
    </location>
</feature>
<dbReference type="Pfam" id="PF03480">
    <property type="entry name" value="DctP"/>
    <property type="match status" value="1"/>
</dbReference>
<keyword evidence="3" id="KW-0675">Receptor</keyword>
<dbReference type="InterPro" id="IPR004682">
    <property type="entry name" value="TRAP_DctP"/>
</dbReference>